<protein>
    <submittedName>
        <fullName evidence="2">Uncharacterized protein</fullName>
    </submittedName>
</protein>
<evidence type="ECO:0000313" key="3">
    <source>
        <dbReference type="Proteomes" id="UP001341840"/>
    </source>
</evidence>
<accession>A0ABU6UAK9</accession>
<gene>
    <name evidence="2" type="ORF">PIB30_018440</name>
</gene>
<comment type="caution">
    <text evidence="2">The sequence shown here is derived from an EMBL/GenBank/DDBJ whole genome shotgun (WGS) entry which is preliminary data.</text>
</comment>
<proteinExistence type="predicted"/>
<dbReference type="EMBL" id="JASCZI010120884">
    <property type="protein sequence ID" value="MED6156868.1"/>
    <property type="molecule type" value="Genomic_DNA"/>
</dbReference>
<feature type="region of interest" description="Disordered" evidence="1">
    <location>
        <begin position="43"/>
        <end position="70"/>
    </location>
</feature>
<keyword evidence="3" id="KW-1185">Reference proteome</keyword>
<organism evidence="2 3">
    <name type="scientific">Stylosanthes scabra</name>
    <dbReference type="NCBI Taxonomy" id="79078"/>
    <lineage>
        <taxon>Eukaryota</taxon>
        <taxon>Viridiplantae</taxon>
        <taxon>Streptophyta</taxon>
        <taxon>Embryophyta</taxon>
        <taxon>Tracheophyta</taxon>
        <taxon>Spermatophyta</taxon>
        <taxon>Magnoliopsida</taxon>
        <taxon>eudicotyledons</taxon>
        <taxon>Gunneridae</taxon>
        <taxon>Pentapetalae</taxon>
        <taxon>rosids</taxon>
        <taxon>fabids</taxon>
        <taxon>Fabales</taxon>
        <taxon>Fabaceae</taxon>
        <taxon>Papilionoideae</taxon>
        <taxon>50 kb inversion clade</taxon>
        <taxon>dalbergioids sensu lato</taxon>
        <taxon>Dalbergieae</taxon>
        <taxon>Pterocarpus clade</taxon>
        <taxon>Stylosanthes</taxon>
    </lineage>
</organism>
<name>A0ABU6UAK9_9FABA</name>
<evidence type="ECO:0000256" key="1">
    <source>
        <dbReference type="SAM" id="MobiDB-lite"/>
    </source>
</evidence>
<dbReference type="Proteomes" id="UP001341840">
    <property type="component" value="Unassembled WGS sequence"/>
</dbReference>
<evidence type="ECO:0000313" key="2">
    <source>
        <dbReference type="EMBL" id="MED6156868.1"/>
    </source>
</evidence>
<sequence>MVGVPTGVVRSSDINMLNEDYHITTAMNLEALGLYRGGRRRGRSGRIGGAIRRDRQMRGKVGSSQVGQSR</sequence>
<reference evidence="2 3" key="1">
    <citation type="journal article" date="2023" name="Plants (Basel)">
        <title>Bridging the Gap: Combining Genomics and Transcriptomics Approaches to Understand Stylosanthes scabra, an Orphan Legume from the Brazilian Caatinga.</title>
        <authorList>
            <person name="Ferreira-Neto J.R.C."/>
            <person name="da Silva M.D."/>
            <person name="Binneck E."/>
            <person name="de Melo N.F."/>
            <person name="da Silva R.H."/>
            <person name="de Melo A.L.T.M."/>
            <person name="Pandolfi V."/>
            <person name="Bustamante F.O."/>
            <person name="Brasileiro-Vidal A.C."/>
            <person name="Benko-Iseppon A.M."/>
        </authorList>
    </citation>
    <scope>NUCLEOTIDE SEQUENCE [LARGE SCALE GENOMIC DNA]</scope>
    <source>
        <tissue evidence="2">Leaves</tissue>
    </source>
</reference>